<evidence type="ECO:0000256" key="2">
    <source>
        <dbReference type="SAM" id="SignalP"/>
    </source>
</evidence>
<evidence type="ECO:0000313" key="4">
    <source>
        <dbReference type="Proteomes" id="UP000238375"/>
    </source>
</evidence>
<protein>
    <submittedName>
        <fullName evidence="3">Enamine deaminase RidA (YjgF/YER057c/UK114 family)</fullName>
    </submittedName>
</protein>
<dbReference type="RefSeq" id="WP_106138351.1">
    <property type="nucleotide sequence ID" value="NZ_PVTE01000010.1"/>
</dbReference>
<dbReference type="Gene3D" id="3.30.1330.40">
    <property type="entry name" value="RutC-like"/>
    <property type="match status" value="1"/>
</dbReference>
<dbReference type="InterPro" id="IPR035959">
    <property type="entry name" value="RutC-like_sf"/>
</dbReference>
<dbReference type="AlphaFoldDB" id="A0A2T0SW32"/>
<dbReference type="GO" id="GO:0019239">
    <property type="term" value="F:deaminase activity"/>
    <property type="evidence" value="ECO:0007669"/>
    <property type="project" value="TreeGrafter"/>
</dbReference>
<keyword evidence="4" id="KW-1185">Reference proteome</keyword>
<dbReference type="PANTHER" id="PTHR11803:SF58">
    <property type="entry name" value="PROTEIN HMF1-RELATED"/>
    <property type="match status" value="1"/>
</dbReference>
<dbReference type="SUPFAM" id="SSF55298">
    <property type="entry name" value="YjgF-like"/>
    <property type="match status" value="1"/>
</dbReference>
<reference evidence="3 4" key="1">
    <citation type="submission" date="2018-03" db="EMBL/GenBank/DDBJ databases">
        <title>Genomic Encyclopedia of Archaeal and Bacterial Type Strains, Phase II (KMG-II): from individual species to whole genera.</title>
        <authorList>
            <person name="Goeker M."/>
        </authorList>
    </citation>
    <scope>NUCLEOTIDE SEQUENCE [LARGE SCALE GENOMIC DNA]</scope>
    <source>
        <strain evidence="3 4">DSM 28354</strain>
    </source>
</reference>
<dbReference type="GO" id="GO:0005829">
    <property type="term" value="C:cytosol"/>
    <property type="evidence" value="ECO:0007669"/>
    <property type="project" value="TreeGrafter"/>
</dbReference>
<comment type="caution">
    <text evidence="3">The sequence shown here is derived from an EMBL/GenBank/DDBJ whole genome shotgun (WGS) entry which is preliminary data.</text>
</comment>
<proteinExistence type="inferred from homology"/>
<dbReference type="Pfam" id="PF01042">
    <property type="entry name" value="Ribonuc_L-PSP"/>
    <property type="match status" value="1"/>
</dbReference>
<name>A0A2T0SW32_9BACT</name>
<evidence type="ECO:0000256" key="1">
    <source>
        <dbReference type="ARBA" id="ARBA00010552"/>
    </source>
</evidence>
<feature type="signal peptide" evidence="2">
    <location>
        <begin position="1"/>
        <end position="19"/>
    </location>
</feature>
<evidence type="ECO:0000313" key="3">
    <source>
        <dbReference type="EMBL" id="PRY37631.1"/>
    </source>
</evidence>
<dbReference type="PANTHER" id="PTHR11803">
    <property type="entry name" value="2-IMINOBUTANOATE/2-IMINOPROPANOATE DEAMINASE RIDA"/>
    <property type="match status" value="1"/>
</dbReference>
<dbReference type="EMBL" id="PVTE01000010">
    <property type="protein sequence ID" value="PRY37631.1"/>
    <property type="molecule type" value="Genomic_DNA"/>
</dbReference>
<feature type="chain" id="PRO_5015512348" evidence="2">
    <location>
        <begin position="20"/>
        <end position="152"/>
    </location>
</feature>
<organism evidence="3 4">
    <name type="scientific">Spirosoma oryzae</name>
    <dbReference type="NCBI Taxonomy" id="1469603"/>
    <lineage>
        <taxon>Bacteria</taxon>
        <taxon>Pseudomonadati</taxon>
        <taxon>Bacteroidota</taxon>
        <taxon>Cytophagia</taxon>
        <taxon>Cytophagales</taxon>
        <taxon>Cytophagaceae</taxon>
        <taxon>Spirosoma</taxon>
    </lineage>
</organism>
<dbReference type="InterPro" id="IPR006175">
    <property type="entry name" value="YjgF/YER057c/UK114"/>
</dbReference>
<comment type="similarity">
    <text evidence="1">Belongs to the RutC family.</text>
</comment>
<gene>
    <name evidence="3" type="ORF">CLV58_110100</name>
</gene>
<sequence>MNRRLYLLALLLAGGLAHAQTTTTPPYKPGYTYKVETAVPGQTVYISGQRPFNANGQLVGPGNLARQTTQVFENLKVALAEFGMTLANVKQITYHVKGETGQIDPATTQLLDAATNDYVAQASNDTPIQSQKSIPKIVNDDILIEIEVIAAK</sequence>
<keyword evidence="2" id="KW-0732">Signal</keyword>
<dbReference type="OrthoDB" id="9803101at2"/>
<accession>A0A2T0SW32</accession>
<dbReference type="Proteomes" id="UP000238375">
    <property type="component" value="Unassembled WGS sequence"/>
</dbReference>